<proteinExistence type="predicted"/>
<dbReference type="InterPro" id="IPR013785">
    <property type="entry name" value="Aldolase_TIM"/>
</dbReference>
<comment type="caution">
    <text evidence="1">The sequence shown here is derived from an EMBL/GenBank/DDBJ whole genome shotgun (WGS) entry which is preliminary data.</text>
</comment>
<sequence length="129" mass="14364">SDECEFHENYKNIVQNSTISDTKLVTGVFGPARVWNNNYAHNHIAVSNKAEKRAEETSMEIVREGVVKLEKAYKGNVDDGIVLLGQSCGLVNNIERVANIINSIVDDAEDCLKIAYNMINLERGIIKNV</sequence>
<dbReference type="SUPFAM" id="SSF51412">
    <property type="entry name" value="Inosine monophosphate dehydrogenase (IMPDH)"/>
    <property type="match status" value="1"/>
</dbReference>
<name>X1F3P7_9ZZZZ</name>
<protein>
    <recommendedName>
        <fullName evidence="2">Nitronate monooxygenase domain-containing protein</fullName>
    </recommendedName>
</protein>
<dbReference type="EMBL" id="BARU01002083">
    <property type="protein sequence ID" value="GAH23969.1"/>
    <property type="molecule type" value="Genomic_DNA"/>
</dbReference>
<evidence type="ECO:0008006" key="2">
    <source>
        <dbReference type="Google" id="ProtNLM"/>
    </source>
</evidence>
<accession>X1F3P7</accession>
<reference evidence="1" key="1">
    <citation type="journal article" date="2014" name="Front. Microbiol.">
        <title>High frequency of phylogenetically diverse reductive dehalogenase-homologous genes in deep subseafloor sedimentary metagenomes.</title>
        <authorList>
            <person name="Kawai M."/>
            <person name="Futagami T."/>
            <person name="Toyoda A."/>
            <person name="Takaki Y."/>
            <person name="Nishi S."/>
            <person name="Hori S."/>
            <person name="Arai W."/>
            <person name="Tsubouchi T."/>
            <person name="Morono Y."/>
            <person name="Uchiyama I."/>
            <person name="Ito T."/>
            <person name="Fujiyama A."/>
            <person name="Inagaki F."/>
            <person name="Takami H."/>
        </authorList>
    </citation>
    <scope>NUCLEOTIDE SEQUENCE</scope>
    <source>
        <strain evidence="1">Expedition CK06-06</strain>
    </source>
</reference>
<dbReference type="Gene3D" id="3.20.20.70">
    <property type="entry name" value="Aldolase class I"/>
    <property type="match status" value="1"/>
</dbReference>
<organism evidence="1">
    <name type="scientific">marine sediment metagenome</name>
    <dbReference type="NCBI Taxonomy" id="412755"/>
    <lineage>
        <taxon>unclassified sequences</taxon>
        <taxon>metagenomes</taxon>
        <taxon>ecological metagenomes</taxon>
    </lineage>
</organism>
<feature type="non-terminal residue" evidence="1">
    <location>
        <position position="1"/>
    </location>
</feature>
<gene>
    <name evidence="1" type="ORF">S03H2_05075</name>
</gene>
<evidence type="ECO:0000313" key="1">
    <source>
        <dbReference type="EMBL" id="GAH23969.1"/>
    </source>
</evidence>
<dbReference type="AlphaFoldDB" id="X1F3P7"/>